<accession>A0A8K0WS35</accession>
<dbReference type="GO" id="GO:0071944">
    <property type="term" value="C:cell periphery"/>
    <property type="evidence" value="ECO:0007669"/>
    <property type="project" value="UniProtKB-ARBA"/>
</dbReference>
<dbReference type="PANTHER" id="PTHR15549:SF26">
    <property type="entry name" value="AXIAL BUDDING PATTERN PROTEIN 2-RELATED"/>
    <property type="match status" value="1"/>
</dbReference>
<evidence type="ECO:0000313" key="7">
    <source>
        <dbReference type="EMBL" id="KAH7321049.1"/>
    </source>
</evidence>
<dbReference type="InterPro" id="IPR051694">
    <property type="entry name" value="Immunoregulatory_rcpt-like"/>
</dbReference>
<dbReference type="OrthoDB" id="5347452at2759"/>
<protein>
    <submittedName>
        <fullName evidence="7">Uncharacterized protein</fullName>
    </submittedName>
</protein>
<dbReference type="GO" id="GO:0016020">
    <property type="term" value="C:membrane"/>
    <property type="evidence" value="ECO:0007669"/>
    <property type="project" value="UniProtKB-SubCell"/>
</dbReference>
<reference evidence="7" key="1">
    <citation type="journal article" date="2021" name="Nat. Commun.">
        <title>Genetic determinants of endophytism in the Arabidopsis root mycobiome.</title>
        <authorList>
            <person name="Mesny F."/>
            <person name="Miyauchi S."/>
            <person name="Thiergart T."/>
            <person name="Pickel B."/>
            <person name="Atanasova L."/>
            <person name="Karlsson M."/>
            <person name="Huettel B."/>
            <person name="Barry K.W."/>
            <person name="Haridas S."/>
            <person name="Chen C."/>
            <person name="Bauer D."/>
            <person name="Andreopoulos W."/>
            <person name="Pangilinan J."/>
            <person name="LaButti K."/>
            <person name="Riley R."/>
            <person name="Lipzen A."/>
            <person name="Clum A."/>
            <person name="Drula E."/>
            <person name="Henrissat B."/>
            <person name="Kohler A."/>
            <person name="Grigoriev I.V."/>
            <person name="Martin F.M."/>
            <person name="Hacquard S."/>
        </authorList>
    </citation>
    <scope>NUCLEOTIDE SEQUENCE</scope>
    <source>
        <strain evidence="7">MPI-CAGE-CH-0235</strain>
    </source>
</reference>
<feature type="compositionally biased region" description="Low complexity" evidence="5">
    <location>
        <begin position="271"/>
        <end position="286"/>
    </location>
</feature>
<feature type="compositionally biased region" description="Basic and acidic residues" evidence="5">
    <location>
        <begin position="350"/>
        <end position="360"/>
    </location>
</feature>
<dbReference type="AlphaFoldDB" id="A0A8K0WS35"/>
<feature type="region of interest" description="Disordered" evidence="5">
    <location>
        <begin position="258"/>
        <end position="360"/>
    </location>
</feature>
<feature type="compositionally biased region" description="Low complexity" evidence="5">
    <location>
        <begin position="191"/>
        <end position="220"/>
    </location>
</feature>
<evidence type="ECO:0000256" key="5">
    <source>
        <dbReference type="SAM" id="MobiDB-lite"/>
    </source>
</evidence>
<dbReference type="PANTHER" id="PTHR15549">
    <property type="entry name" value="PAIRED IMMUNOGLOBULIN-LIKE TYPE 2 RECEPTOR"/>
    <property type="match status" value="1"/>
</dbReference>
<feature type="region of interest" description="Disordered" evidence="5">
    <location>
        <begin position="167"/>
        <end position="220"/>
    </location>
</feature>
<feature type="compositionally biased region" description="Pro residues" evidence="5">
    <location>
        <begin position="318"/>
        <end position="334"/>
    </location>
</feature>
<dbReference type="Proteomes" id="UP000813444">
    <property type="component" value="Unassembled WGS sequence"/>
</dbReference>
<keyword evidence="2 6" id="KW-0812">Transmembrane</keyword>
<evidence type="ECO:0000256" key="1">
    <source>
        <dbReference type="ARBA" id="ARBA00004167"/>
    </source>
</evidence>
<organism evidence="7 8">
    <name type="scientific">Stachybotrys elegans</name>
    <dbReference type="NCBI Taxonomy" id="80388"/>
    <lineage>
        <taxon>Eukaryota</taxon>
        <taxon>Fungi</taxon>
        <taxon>Dikarya</taxon>
        <taxon>Ascomycota</taxon>
        <taxon>Pezizomycotina</taxon>
        <taxon>Sordariomycetes</taxon>
        <taxon>Hypocreomycetidae</taxon>
        <taxon>Hypocreales</taxon>
        <taxon>Stachybotryaceae</taxon>
        <taxon>Stachybotrys</taxon>
    </lineage>
</organism>
<comment type="caution">
    <text evidence="7">The sequence shown here is derived from an EMBL/GenBank/DDBJ whole genome shotgun (WGS) entry which is preliminary data.</text>
</comment>
<proteinExistence type="predicted"/>
<keyword evidence="8" id="KW-1185">Reference proteome</keyword>
<name>A0A8K0WS35_9HYPO</name>
<keyword evidence="4 6" id="KW-0472">Membrane</keyword>
<feature type="compositionally biased region" description="Polar residues" evidence="5">
    <location>
        <begin position="290"/>
        <end position="311"/>
    </location>
</feature>
<evidence type="ECO:0000256" key="3">
    <source>
        <dbReference type="ARBA" id="ARBA00022989"/>
    </source>
</evidence>
<feature type="transmembrane region" description="Helical" evidence="6">
    <location>
        <begin position="226"/>
        <end position="251"/>
    </location>
</feature>
<comment type="subcellular location">
    <subcellularLocation>
        <location evidence="1">Membrane</location>
        <topology evidence="1">Single-pass membrane protein</topology>
    </subcellularLocation>
</comment>
<evidence type="ECO:0000256" key="2">
    <source>
        <dbReference type="ARBA" id="ARBA00022692"/>
    </source>
</evidence>
<dbReference type="EMBL" id="JAGPNK010000005">
    <property type="protein sequence ID" value="KAH7321049.1"/>
    <property type="molecule type" value="Genomic_DNA"/>
</dbReference>
<evidence type="ECO:0000256" key="6">
    <source>
        <dbReference type="SAM" id="Phobius"/>
    </source>
</evidence>
<evidence type="ECO:0000256" key="4">
    <source>
        <dbReference type="ARBA" id="ARBA00023136"/>
    </source>
</evidence>
<evidence type="ECO:0000313" key="8">
    <source>
        <dbReference type="Proteomes" id="UP000813444"/>
    </source>
</evidence>
<sequence length="360" mass="37130">MVLPLDGISPRPTSPPAVHELLRRQNGRSSDETILVAPDATCGFISNRVGVPYFCFNDYTCVFVTSTAQRPGAVACCNSDACYSRASCVGYDEFYSSSACDDGCALDIYTLKCTSSAAPFCNTVSFSGGVIDYWCNTLNISTIQAAVTELSGGPARSFSAVTLTDSSLQTSMTDTSSPPPGPTAPSDNEDNSNGNGNNQGNNGNNSSGNNNNGNNSNNDGGSSTPVGAIVGGVVGGVAAIGLVGLAVFFFLRNKDKKKAHGSQQPQDASHQPPMGQQGAPAWAAGGYDPKQQSPGNPQSYPHSPGGYQSYTPVGPDGYPVPSPSASPAQMPPAPHGYASVPVHEVSGNPADHRGRVHEMA</sequence>
<keyword evidence="3 6" id="KW-1133">Transmembrane helix</keyword>
<gene>
    <name evidence="7" type="ORF">B0I35DRAFT_477572</name>
</gene>